<dbReference type="PROSITE" id="PS50293">
    <property type="entry name" value="TPR_REGION"/>
    <property type="match status" value="1"/>
</dbReference>
<keyword evidence="1" id="KW-0677">Repeat</keyword>
<dbReference type="RefSeq" id="WP_013644987.1">
    <property type="nucleotide sequence ID" value="NC_015216.1"/>
</dbReference>
<gene>
    <name evidence="5" type="ordered locus">Metbo_1396</name>
</gene>
<feature type="repeat" description="TPR" evidence="3">
    <location>
        <begin position="139"/>
        <end position="172"/>
    </location>
</feature>
<dbReference type="HOGENOM" id="CLU_1259099_0_0_2"/>
<dbReference type="AlphaFoldDB" id="F0T810"/>
<dbReference type="SUPFAM" id="SSF48439">
    <property type="entry name" value="Protein prenylyltransferase"/>
    <property type="match status" value="1"/>
</dbReference>
<keyword evidence="2 3" id="KW-0802">TPR repeat</keyword>
<dbReference type="Pfam" id="PF00515">
    <property type="entry name" value="TPR_1"/>
    <property type="match status" value="1"/>
</dbReference>
<dbReference type="EMBL" id="CP002551">
    <property type="protein sequence ID" value="ADZ09636.1"/>
    <property type="molecule type" value="Genomic_DNA"/>
</dbReference>
<dbReference type="STRING" id="877455.Metbo_1396"/>
<feature type="repeat" description="TPR" evidence="3">
    <location>
        <begin position="173"/>
        <end position="206"/>
    </location>
</feature>
<dbReference type="eggNOG" id="arCOG03032">
    <property type="taxonomic scope" value="Archaea"/>
</dbReference>
<keyword evidence="4" id="KW-0472">Membrane</keyword>
<dbReference type="GeneID" id="24964555"/>
<reference evidence="5 6" key="2">
    <citation type="journal article" date="2014" name="Int. J. Syst. Evol. Microbiol.">
        <title>Methanobacterium paludis sp. nov. and a novel strain of Methanobacterium lacus isolated from northern peatlands.</title>
        <authorList>
            <person name="Cadillo-Quiroz H."/>
            <person name="Brauer S.L."/>
            <person name="Goodson N."/>
            <person name="Yavitt J.B."/>
            <person name="Zinder S.H."/>
        </authorList>
    </citation>
    <scope>NUCLEOTIDE SEQUENCE [LARGE SCALE GENOMIC DNA]</scope>
    <source>
        <strain evidence="5 6">AL-21</strain>
    </source>
</reference>
<dbReference type="PROSITE" id="PS50005">
    <property type="entry name" value="TPR"/>
    <property type="match status" value="2"/>
</dbReference>
<sequence>MDSSYKWIVYGGLSLLLSLFVYSILLSDQKLSITYIFFLFILGSSTWLIMTGIFLKMKYYNYMIYLILTAIILVVVTTLILNQASSPEYHGSNKYSYIIVMVFILTTIYETYGIIKEMDLYQHVIKSFEKDLITDPMDIKALNNKGAALSKRNFNQEALKCFDKILEIDSKDAVAWHNRGVMLDKLRKHQEAIKCYDKALKLDPKFENAKNTGKIILES</sequence>
<keyword evidence="6" id="KW-1185">Reference proteome</keyword>
<proteinExistence type="predicted"/>
<keyword evidence="4" id="KW-1133">Transmembrane helix</keyword>
<dbReference type="InterPro" id="IPR019734">
    <property type="entry name" value="TPR_rpt"/>
</dbReference>
<organism evidence="5 6">
    <name type="scientific">Methanobacterium lacus (strain AL-21)</name>
    <dbReference type="NCBI Taxonomy" id="877455"/>
    <lineage>
        <taxon>Archaea</taxon>
        <taxon>Methanobacteriati</taxon>
        <taxon>Methanobacteriota</taxon>
        <taxon>Methanomada group</taxon>
        <taxon>Methanobacteria</taxon>
        <taxon>Methanobacteriales</taxon>
        <taxon>Methanobacteriaceae</taxon>
        <taxon>Methanobacterium</taxon>
    </lineage>
</organism>
<dbReference type="PANTHER" id="PTHR44943">
    <property type="entry name" value="CELLULOSE SYNTHASE OPERON PROTEIN C"/>
    <property type="match status" value="1"/>
</dbReference>
<dbReference type="Gene3D" id="1.25.40.1040">
    <property type="match status" value="1"/>
</dbReference>
<dbReference type="KEGG" id="mel:Metbo_1396"/>
<evidence type="ECO:0000256" key="4">
    <source>
        <dbReference type="SAM" id="Phobius"/>
    </source>
</evidence>
<reference evidence="6" key="1">
    <citation type="submission" date="2011-02" db="EMBL/GenBank/DDBJ databases">
        <title>Complete sequence of Methanobacterium sp. AL-21.</title>
        <authorList>
            <consortium name="US DOE Joint Genome Institute"/>
            <person name="Lucas S."/>
            <person name="Copeland A."/>
            <person name="Lapidus A."/>
            <person name="Cheng J.-F."/>
            <person name="Goodwin L."/>
            <person name="Pitluck S."/>
            <person name="Chertkov O."/>
            <person name="Detter J.C."/>
            <person name="Han C."/>
            <person name="Tapia R."/>
            <person name="Land M."/>
            <person name="Hauser L."/>
            <person name="Kyrpides N."/>
            <person name="Ivanova N."/>
            <person name="Mikhailova N."/>
            <person name="Pagani I."/>
            <person name="Cadillo-Quiroz H."/>
            <person name="Imachi H."/>
            <person name="Zinder S."/>
            <person name="Liu W."/>
            <person name="Woyke T."/>
        </authorList>
    </citation>
    <scope>NUCLEOTIDE SEQUENCE [LARGE SCALE GENOMIC DNA]</scope>
    <source>
        <strain evidence="6">AL-21</strain>
    </source>
</reference>
<dbReference type="PANTHER" id="PTHR44943:SF4">
    <property type="entry name" value="TPR REPEAT-CONTAINING PROTEIN MJ0798"/>
    <property type="match status" value="1"/>
</dbReference>
<name>F0T810_METLA</name>
<dbReference type="SMART" id="SM00028">
    <property type="entry name" value="TPR"/>
    <property type="match status" value="2"/>
</dbReference>
<feature type="transmembrane region" description="Helical" evidence="4">
    <location>
        <begin position="7"/>
        <end position="26"/>
    </location>
</feature>
<evidence type="ECO:0000313" key="6">
    <source>
        <dbReference type="Proteomes" id="UP000007490"/>
    </source>
</evidence>
<feature type="transmembrane region" description="Helical" evidence="4">
    <location>
        <begin position="95"/>
        <end position="115"/>
    </location>
</feature>
<keyword evidence="4" id="KW-0812">Transmembrane</keyword>
<accession>F0T810</accession>
<feature type="transmembrane region" description="Helical" evidence="4">
    <location>
        <begin position="32"/>
        <end position="55"/>
    </location>
</feature>
<dbReference type="InterPro" id="IPR051685">
    <property type="entry name" value="Ycf3/AcsC/BcsC/TPR_MFPF"/>
</dbReference>
<evidence type="ECO:0000256" key="2">
    <source>
        <dbReference type="ARBA" id="ARBA00022803"/>
    </source>
</evidence>
<protein>
    <submittedName>
        <fullName evidence="5">Tetratricopeptide TPR_1 repeat-containing protein</fullName>
    </submittedName>
</protein>
<dbReference type="OrthoDB" id="115601at2157"/>
<evidence type="ECO:0000256" key="1">
    <source>
        <dbReference type="ARBA" id="ARBA00022737"/>
    </source>
</evidence>
<feature type="transmembrane region" description="Helical" evidence="4">
    <location>
        <begin position="62"/>
        <end position="83"/>
    </location>
</feature>
<dbReference type="Proteomes" id="UP000007490">
    <property type="component" value="Chromosome"/>
</dbReference>
<evidence type="ECO:0000313" key="5">
    <source>
        <dbReference type="EMBL" id="ADZ09636.1"/>
    </source>
</evidence>
<evidence type="ECO:0000256" key="3">
    <source>
        <dbReference type="PROSITE-ProRule" id="PRU00339"/>
    </source>
</evidence>